<evidence type="ECO:0000256" key="2">
    <source>
        <dbReference type="ARBA" id="ARBA00008533"/>
    </source>
</evidence>
<dbReference type="GO" id="GO:0006289">
    <property type="term" value="P:nucleotide-excision repair"/>
    <property type="evidence" value="ECO:0007669"/>
    <property type="project" value="UniProtKB-UniRule"/>
</dbReference>
<evidence type="ECO:0000259" key="15">
    <source>
        <dbReference type="PROSITE" id="PS51192"/>
    </source>
</evidence>
<dbReference type="Gene3D" id="3.40.50.300">
    <property type="entry name" value="P-loop containing nucleotide triphosphate hydrolases"/>
    <property type="match status" value="3"/>
</dbReference>
<keyword evidence="5 12" id="KW-0227">DNA damage</keyword>
<dbReference type="InterPro" id="IPR014001">
    <property type="entry name" value="Helicase_ATP-bd"/>
</dbReference>
<feature type="binding site" evidence="12">
    <location>
        <begin position="33"/>
        <end position="40"/>
    </location>
    <ligand>
        <name>ATP</name>
        <dbReference type="ChEBI" id="CHEBI:30616"/>
    </ligand>
</feature>
<protein>
    <recommendedName>
        <fullName evidence="11 12">UvrABC system protein B</fullName>
        <shortName evidence="12">Protein UvrB</shortName>
    </recommendedName>
    <alternativeName>
        <fullName evidence="12">Excinuclease ABC subunit B</fullName>
    </alternativeName>
</protein>
<dbReference type="Proteomes" id="UP000034661">
    <property type="component" value="Unassembled WGS sequence"/>
</dbReference>
<dbReference type="GO" id="GO:0016887">
    <property type="term" value="F:ATP hydrolysis activity"/>
    <property type="evidence" value="ECO:0007669"/>
    <property type="project" value="InterPro"/>
</dbReference>
<evidence type="ECO:0000256" key="3">
    <source>
        <dbReference type="ARBA" id="ARBA00022490"/>
    </source>
</evidence>
<dbReference type="PATRIC" id="fig|1618439.3.peg.176"/>
<feature type="short sequence motif" description="Beta-hairpin" evidence="12">
    <location>
        <begin position="86"/>
        <end position="109"/>
    </location>
</feature>
<name>A0A0G1UPL8_9BACT</name>
<evidence type="ECO:0000259" key="16">
    <source>
        <dbReference type="PROSITE" id="PS51194"/>
    </source>
</evidence>
<keyword evidence="7 12" id="KW-0067">ATP-binding</keyword>
<gene>
    <name evidence="12" type="primary">uvrB</name>
    <name evidence="17" type="ORF">UY27_C0005G0013</name>
</gene>
<comment type="similarity">
    <text evidence="2 12 13">Belongs to the UvrB family.</text>
</comment>
<evidence type="ECO:0000313" key="18">
    <source>
        <dbReference type="Proteomes" id="UP000034661"/>
    </source>
</evidence>
<dbReference type="SUPFAM" id="SSF52540">
    <property type="entry name" value="P-loop containing nucleoside triphosphate hydrolases"/>
    <property type="match status" value="2"/>
</dbReference>
<dbReference type="PROSITE" id="PS50151">
    <property type="entry name" value="UVR"/>
    <property type="match status" value="1"/>
</dbReference>
<evidence type="ECO:0000313" key="17">
    <source>
        <dbReference type="EMBL" id="KKU96036.1"/>
    </source>
</evidence>
<dbReference type="PANTHER" id="PTHR24029">
    <property type="entry name" value="UVRABC SYSTEM PROTEIN B"/>
    <property type="match status" value="1"/>
</dbReference>
<dbReference type="GO" id="GO:0005737">
    <property type="term" value="C:cytoplasm"/>
    <property type="evidence" value="ECO:0007669"/>
    <property type="project" value="UniProtKB-SubCell"/>
</dbReference>
<dbReference type="GO" id="GO:0003677">
    <property type="term" value="F:DNA binding"/>
    <property type="evidence" value="ECO:0007669"/>
    <property type="project" value="UniProtKB-UniRule"/>
</dbReference>
<evidence type="ECO:0000256" key="9">
    <source>
        <dbReference type="ARBA" id="ARBA00023204"/>
    </source>
</evidence>
<dbReference type="CDD" id="cd18790">
    <property type="entry name" value="SF2_C_UvrB"/>
    <property type="match status" value="1"/>
</dbReference>
<dbReference type="SUPFAM" id="SSF46600">
    <property type="entry name" value="C-terminal UvrC-binding domain of UvrB"/>
    <property type="match status" value="1"/>
</dbReference>
<evidence type="ECO:0000256" key="13">
    <source>
        <dbReference type="RuleBase" id="RU003587"/>
    </source>
</evidence>
<dbReference type="GO" id="GO:0009432">
    <property type="term" value="P:SOS response"/>
    <property type="evidence" value="ECO:0007669"/>
    <property type="project" value="UniProtKB-UniRule"/>
</dbReference>
<dbReference type="InterPro" id="IPR001943">
    <property type="entry name" value="UVR_dom"/>
</dbReference>
<sequence>MFKLKSPYKPTGDQPQAIQKLTTSDQQHQVLLGVTGSGKTFTMANVIQKLQKPTLIISHNKTLAAQLYQEFRDYFPDNAVSYFVSYYDYYQPEAYIPQSDTYIEKETDINDQIDKLRLAATTNLLTRKDVIVVASVSCIYNLGSPAEYGKTILELVVGLKVSRDQILLRLNDLQYSRSDYSFHRGTFRVRGEVIDICLAYEDSAIRITHDGQKIAQLEKIDPLTGENITPLNPPLTSQDASRRLDLRGGNPKGEGDIVIYPAKHYLAGRDNQDEIFKQIRRDLELQVSSFKNSGKLLEAHRINQRVNYDLEMIQELGFVNGIENYSRYFDNRNPGDPPFSLLDYFPKDYLLIIDESHMTIPQIRGMYNGDRSRKQTLIDYGFRLPAALDNRPLKFDEFMRRTGKTFYVSATPDEWEISQSGGQVVEQLIRPTGLVDPAIAVLPTTNQIQDLESRIQHLISKGQRALVTTLTKRMAEDLSSYLDERDYKVHYLHSDVDTLERLDILDDLRKGTYDVIVGINLLREGLDLPEVSLVAILDADKEGFLRSRTSLIQTMGRAARHQEGQVIMYADKITDSMKAAIDEVSRRRQVQLDYNAKHGITPKSITKAIRERIVEKEVETVITLDPKEILKGRALDASDIDMSKVRQLVPSDLSRLIRLMTRQMNSAARDLEFETAAHLRDRIREIQLSN</sequence>
<evidence type="ECO:0000256" key="12">
    <source>
        <dbReference type="HAMAP-Rule" id="MF_00204"/>
    </source>
</evidence>
<dbReference type="GO" id="GO:0009380">
    <property type="term" value="C:excinuclease repair complex"/>
    <property type="evidence" value="ECO:0007669"/>
    <property type="project" value="InterPro"/>
</dbReference>
<accession>A0A0G1UPL8</accession>
<dbReference type="InterPro" id="IPR036876">
    <property type="entry name" value="UVR_dom_sf"/>
</dbReference>
<dbReference type="PROSITE" id="PS51192">
    <property type="entry name" value="HELICASE_ATP_BIND_1"/>
    <property type="match status" value="1"/>
</dbReference>
<comment type="function">
    <text evidence="12">The UvrABC repair system catalyzes the recognition and processing of DNA lesions. A damage recognition complex composed of 2 UvrA and 2 UvrB subunits scans DNA for abnormalities. Upon binding of the UvrA(2)B(2) complex to a putative damaged site, the DNA wraps around one UvrB monomer. DNA wrap is dependent on ATP binding by UvrB and probably causes local melting of the DNA helix, facilitating insertion of UvrB beta-hairpin between the DNA strands. Then UvrB probes one DNA strand for the presence of a lesion. If a lesion is found the UvrA subunits dissociate and the UvrB-DNA preincision complex is formed. This complex is subsequently bound by UvrC and the second UvrB is released. If no lesion is found, the DNA wraps around the other UvrB subunit that will check the other stand for damage.</text>
</comment>
<dbReference type="SMART" id="SM00490">
    <property type="entry name" value="HELICc"/>
    <property type="match status" value="1"/>
</dbReference>
<evidence type="ECO:0000256" key="11">
    <source>
        <dbReference type="ARBA" id="ARBA00029504"/>
    </source>
</evidence>
<dbReference type="Pfam" id="PF12344">
    <property type="entry name" value="UvrB"/>
    <property type="match status" value="1"/>
</dbReference>
<dbReference type="CDD" id="cd17916">
    <property type="entry name" value="DEXHc_UvrB"/>
    <property type="match status" value="1"/>
</dbReference>
<evidence type="ECO:0000256" key="6">
    <source>
        <dbReference type="ARBA" id="ARBA00022769"/>
    </source>
</evidence>
<feature type="domain" description="Helicase C-terminal" evidence="16">
    <location>
        <begin position="450"/>
        <end position="609"/>
    </location>
</feature>
<keyword evidence="9 12" id="KW-0234">DNA repair</keyword>
<evidence type="ECO:0000256" key="8">
    <source>
        <dbReference type="ARBA" id="ARBA00022881"/>
    </source>
</evidence>
<evidence type="ECO:0000256" key="4">
    <source>
        <dbReference type="ARBA" id="ARBA00022741"/>
    </source>
</evidence>
<dbReference type="EMBL" id="LCPJ01000005">
    <property type="protein sequence ID" value="KKU96036.1"/>
    <property type="molecule type" value="Genomic_DNA"/>
</dbReference>
<evidence type="ECO:0000259" key="14">
    <source>
        <dbReference type="PROSITE" id="PS50151"/>
    </source>
</evidence>
<dbReference type="Pfam" id="PF02151">
    <property type="entry name" value="UVR"/>
    <property type="match status" value="1"/>
</dbReference>
<keyword evidence="6 12" id="KW-0228">DNA excision</keyword>
<keyword evidence="4 12" id="KW-0547">Nucleotide-binding</keyword>
<dbReference type="SMART" id="SM00487">
    <property type="entry name" value="DEXDc"/>
    <property type="match status" value="1"/>
</dbReference>
<evidence type="ECO:0000256" key="1">
    <source>
        <dbReference type="ARBA" id="ARBA00004496"/>
    </source>
</evidence>
<dbReference type="Gene3D" id="4.10.860.10">
    <property type="entry name" value="UVR domain"/>
    <property type="match status" value="1"/>
</dbReference>
<dbReference type="GO" id="GO:0005524">
    <property type="term" value="F:ATP binding"/>
    <property type="evidence" value="ECO:0007669"/>
    <property type="project" value="UniProtKB-UniRule"/>
</dbReference>
<dbReference type="Pfam" id="PF00271">
    <property type="entry name" value="Helicase_C"/>
    <property type="match status" value="1"/>
</dbReference>
<comment type="subunit">
    <text evidence="10 12 13">Forms a heterotetramer with UvrA during the search for lesions. Interacts with UvrC in an incision complex.</text>
</comment>
<dbReference type="Pfam" id="PF04851">
    <property type="entry name" value="ResIII"/>
    <property type="match status" value="1"/>
</dbReference>
<dbReference type="GO" id="GO:0009381">
    <property type="term" value="F:excinuclease ABC activity"/>
    <property type="evidence" value="ECO:0007669"/>
    <property type="project" value="UniProtKB-UniRule"/>
</dbReference>
<dbReference type="InterPro" id="IPR024759">
    <property type="entry name" value="UvrB_YAD/RRR_dom"/>
</dbReference>
<dbReference type="AlphaFoldDB" id="A0A0G1UPL8"/>
<dbReference type="Pfam" id="PF17757">
    <property type="entry name" value="UvrB_inter"/>
    <property type="match status" value="1"/>
</dbReference>
<comment type="caution">
    <text evidence="17">The sequence shown here is derived from an EMBL/GenBank/DDBJ whole genome shotgun (WGS) entry which is preliminary data.</text>
</comment>
<dbReference type="PROSITE" id="PS51194">
    <property type="entry name" value="HELICASE_CTER"/>
    <property type="match status" value="1"/>
</dbReference>
<keyword evidence="12 13" id="KW-0742">SOS response</keyword>
<dbReference type="InterPro" id="IPR004807">
    <property type="entry name" value="UvrB"/>
</dbReference>
<reference evidence="17 18" key="1">
    <citation type="journal article" date="2015" name="Nature">
        <title>rRNA introns, odd ribosomes, and small enigmatic genomes across a large radiation of phyla.</title>
        <authorList>
            <person name="Brown C.T."/>
            <person name="Hug L.A."/>
            <person name="Thomas B.C."/>
            <person name="Sharon I."/>
            <person name="Castelle C.J."/>
            <person name="Singh A."/>
            <person name="Wilkins M.J."/>
            <person name="Williams K.H."/>
            <person name="Banfield J.F."/>
        </authorList>
    </citation>
    <scope>NUCLEOTIDE SEQUENCE [LARGE SCALE GENOMIC DNA]</scope>
</reference>
<dbReference type="InterPro" id="IPR027417">
    <property type="entry name" value="P-loop_NTPase"/>
</dbReference>
<evidence type="ECO:0000256" key="10">
    <source>
        <dbReference type="ARBA" id="ARBA00026033"/>
    </source>
</evidence>
<feature type="domain" description="UVR" evidence="14">
    <location>
        <begin position="654"/>
        <end position="689"/>
    </location>
</feature>
<proteinExistence type="inferred from homology"/>
<comment type="subcellular location">
    <subcellularLocation>
        <location evidence="1 12 13">Cytoplasm</location>
    </subcellularLocation>
</comment>
<dbReference type="InterPro" id="IPR041471">
    <property type="entry name" value="UvrB_inter"/>
</dbReference>
<evidence type="ECO:0000256" key="5">
    <source>
        <dbReference type="ARBA" id="ARBA00022763"/>
    </source>
</evidence>
<dbReference type="InterPro" id="IPR006935">
    <property type="entry name" value="Helicase/UvrB_N"/>
</dbReference>
<keyword evidence="8 12" id="KW-0267">Excision nuclease</keyword>
<evidence type="ECO:0000256" key="7">
    <source>
        <dbReference type="ARBA" id="ARBA00022840"/>
    </source>
</evidence>
<keyword evidence="3 12" id="KW-0963">Cytoplasm</keyword>
<organism evidence="17 18">
    <name type="scientific">Candidatus Gottesmanbacteria bacterium GW2011_GWA1_48_13</name>
    <dbReference type="NCBI Taxonomy" id="1618439"/>
    <lineage>
        <taxon>Bacteria</taxon>
        <taxon>Candidatus Gottesmaniibacteriota</taxon>
    </lineage>
</organism>
<dbReference type="InterPro" id="IPR001650">
    <property type="entry name" value="Helicase_C-like"/>
</dbReference>
<dbReference type="PANTHER" id="PTHR24029:SF0">
    <property type="entry name" value="UVRABC SYSTEM PROTEIN B"/>
    <property type="match status" value="1"/>
</dbReference>
<dbReference type="HAMAP" id="MF_00204">
    <property type="entry name" value="UvrB"/>
    <property type="match status" value="1"/>
</dbReference>
<feature type="domain" description="Helicase ATP-binding" evidence="15">
    <location>
        <begin position="20"/>
        <end position="153"/>
    </location>
</feature>
<comment type="domain">
    <text evidence="12">The beta-hairpin motif is involved in DNA binding.</text>
</comment>